<evidence type="ECO:0000256" key="10">
    <source>
        <dbReference type="ARBA" id="ARBA00022676"/>
    </source>
</evidence>
<evidence type="ECO:0000256" key="13">
    <source>
        <dbReference type="ARBA" id="ARBA00022960"/>
    </source>
</evidence>
<dbReference type="Pfam" id="PF00912">
    <property type="entry name" value="Transgly"/>
    <property type="match status" value="1"/>
</dbReference>
<dbReference type="GO" id="GO:0008360">
    <property type="term" value="P:regulation of cell shape"/>
    <property type="evidence" value="ECO:0007669"/>
    <property type="project" value="UniProtKB-UniRule"/>
</dbReference>
<keyword evidence="13 23" id="KW-0133">Cell shape</keyword>
<dbReference type="GO" id="GO:0008658">
    <property type="term" value="F:penicillin binding"/>
    <property type="evidence" value="ECO:0007669"/>
    <property type="project" value="UniProtKB-UniRule"/>
</dbReference>
<evidence type="ECO:0000256" key="23">
    <source>
        <dbReference type="PIRNR" id="PIRNR002799"/>
    </source>
</evidence>
<dbReference type="GO" id="GO:0008955">
    <property type="term" value="F:peptidoglycan glycosyltransferase activity"/>
    <property type="evidence" value="ECO:0007669"/>
    <property type="project" value="UniProtKB-UniRule"/>
</dbReference>
<dbReference type="InterPro" id="IPR050396">
    <property type="entry name" value="Glycosyltr_51/Transpeptidase"/>
</dbReference>
<evidence type="ECO:0000256" key="16">
    <source>
        <dbReference type="ARBA" id="ARBA00023251"/>
    </source>
</evidence>
<dbReference type="SUPFAM" id="SSF53955">
    <property type="entry name" value="Lysozyme-like"/>
    <property type="match status" value="1"/>
</dbReference>
<evidence type="ECO:0000256" key="3">
    <source>
        <dbReference type="ARBA" id="ARBA00004752"/>
    </source>
</evidence>
<dbReference type="GO" id="GO:0009002">
    <property type="term" value="F:serine-type D-Ala-D-Ala carboxypeptidase activity"/>
    <property type="evidence" value="ECO:0007669"/>
    <property type="project" value="UniProtKB-EC"/>
</dbReference>
<evidence type="ECO:0000259" key="25">
    <source>
        <dbReference type="Pfam" id="PF00905"/>
    </source>
</evidence>
<dbReference type="GO" id="GO:0071555">
    <property type="term" value="P:cell wall organization"/>
    <property type="evidence" value="ECO:0007669"/>
    <property type="project" value="UniProtKB-UniRule"/>
</dbReference>
<reference evidence="28" key="1">
    <citation type="submission" date="2020-03" db="EMBL/GenBank/DDBJ databases">
        <authorList>
            <person name="Guo F."/>
        </authorList>
    </citation>
    <scope>NUCLEOTIDE SEQUENCE</scope>
    <source>
        <strain evidence="28">JCM 30134</strain>
    </source>
</reference>
<dbReference type="SUPFAM" id="SSF56601">
    <property type="entry name" value="beta-lactamase/transpeptidase-like"/>
    <property type="match status" value="1"/>
</dbReference>
<dbReference type="Proteomes" id="UP000787472">
    <property type="component" value="Unassembled WGS sequence"/>
</dbReference>
<dbReference type="AlphaFoldDB" id="A0A9E5MPS9"/>
<evidence type="ECO:0000313" key="29">
    <source>
        <dbReference type="Proteomes" id="UP000787472"/>
    </source>
</evidence>
<feature type="domain" description="Penicillin-binding protein transpeptidase" evidence="25">
    <location>
        <begin position="431"/>
        <end position="670"/>
    </location>
</feature>
<comment type="catalytic activity">
    <reaction evidence="20">
        <text>Preferential cleavage: (Ac)2-L-Lys-D-Ala-|-D-Ala. Also transpeptidation of peptidyl-alanyl moieties that are N-acyl substituents of D-alanine.</text>
        <dbReference type="EC" id="3.4.16.4"/>
    </reaction>
</comment>
<dbReference type="GO" id="GO:0009252">
    <property type="term" value="P:peptidoglycan biosynthetic process"/>
    <property type="evidence" value="ECO:0007669"/>
    <property type="project" value="UniProtKB-UniRule"/>
</dbReference>
<evidence type="ECO:0000256" key="21">
    <source>
        <dbReference type="ARBA" id="ARBA00049902"/>
    </source>
</evidence>
<comment type="similarity">
    <text evidence="4 23">In the C-terminal section; belongs to the transpeptidase family.</text>
</comment>
<dbReference type="GO" id="GO:0046677">
    <property type="term" value="P:response to antibiotic"/>
    <property type="evidence" value="ECO:0007669"/>
    <property type="project" value="UniProtKB-UniRule"/>
</dbReference>
<dbReference type="GO" id="GO:0009274">
    <property type="term" value="C:peptidoglycan-based cell wall"/>
    <property type="evidence" value="ECO:0007669"/>
    <property type="project" value="UniProtKB-UniRule"/>
</dbReference>
<evidence type="ECO:0000259" key="26">
    <source>
        <dbReference type="Pfam" id="PF00912"/>
    </source>
</evidence>
<feature type="domain" description="Bifunctional transglycosylase second" evidence="27">
    <location>
        <begin position="70"/>
        <end position="143"/>
    </location>
</feature>
<evidence type="ECO:0000256" key="22">
    <source>
        <dbReference type="NCBIfam" id="TIGR02071"/>
    </source>
</evidence>
<dbReference type="EMBL" id="JAAONZ010000025">
    <property type="protein sequence ID" value="NHO68180.1"/>
    <property type="molecule type" value="Genomic_DNA"/>
</dbReference>
<evidence type="ECO:0000256" key="12">
    <source>
        <dbReference type="ARBA" id="ARBA00022801"/>
    </source>
</evidence>
<dbReference type="NCBIfam" id="TIGR02071">
    <property type="entry name" value="PBP_1b"/>
    <property type="match status" value="1"/>
</dbReference>
<evidence type="ECO:0000256" key="5">
    <source>
        <dbReference type="ARBA" id="ARBA00007739"/>
    </source>
</evidence>
<dbReference type="InterPro" id="IPR028166">
    <property type="entry name" value="UB2H"/>
</dbReference>
<keyword evidence="9" id="KW-0645">Protease</keyword>
<sequence length="772" mass="86674">MSRQRKSKRTKKSPPPSFLSRLWRWVRWPMAALLGLLVLWVIYLDIEVRSKFDGRKWAMPAQVYAQPLELYQGKQLSQASLEEELKALEYQPVSRPTRAGQWRRQGRVVEIMTRSHNTGGRQEPERTLRLEFQQDRIAHFEVTRGDSTSLLALEPVLIGGIYPKRQEDRELVQLSEVPPLLGEALIAVEDRAYVRHFGVSPKAIARAAWVNFQSGRVVQGGSTLTQQLVKNFFLDDSRELSRKLTEAMMSVLLEVHYSKAEILETYMNEVYLGQSGPREVHGFGLAAKHYFGQPLSSLDVPQLALLVGLVKGASYYNPWRNPERAKKRRDLVLQVLHEQDLIDQATLRRSTRSPLAIVDAKQRRLHDYPAFIDLVKRQLREDYSDEALNSEGLKVFTTLSLPAQRQAERALSQRLTELETRFKVKADSLQGAVIITAVGSGEVEAVVGDRNEKFAGFNRALDATRPIGSLVKPAVYLSALKRDEPYNLASFVDDSPVAVAGPDDDIWRPKNFDRTAHGEVMLIDALSKSYNQATARLGMTVGLHKVAASLKGLGVEKEIFEVPSLLLGALELSPAEVSKMYHAFANDGVVMPLRAIRSVEDAQGQRLNRYPLTLGEPVEPAAIQLLQYAMQAVMEEGTGRTAYQRLPRSLALAGKTGTTNDQRDSWFAGFSGRHLAVVWVGRDDNGSTPLTGGTGALQVWTDIFTRLPTESLDIFASPDIEYLWVDRVSGGLSGENCQGARLMPFTADKRPTERAACEWVEHPVIHWMKRWF</sequence>
<evidence type="ECO:0000259" key="27">
    <source>
        <dbReference type="Pfam" id="PF14814"/>
    </source>
</evidence>
<dbReference type="Gene3D" id="3.30.2060.10">
    <property type="entry name" value="Penicillin-binding protein 1b domain"/>
    <property type="match status" value="1"/>
</dbReference>
<keyword evidence="18 23" id="KW-0961">Cell wall biogenesis/degradation</keyword>
<feature type="active site" description="Proton donor; for transglycosylase activity" evidence="24">
    <location>
        <position position="189"/>
    </location>
</feature>
<dbReference type="PIRSF" id="PIRSF002799">
    <property type="entry name" value="PBP_1b"/>
    <property type="match status" value="1"/>
</dbReference>
<proteinExistence type="inferred from homology"/>
<dbReference type="PANTHER" id="PTHR32282:SF11">
    <property type="entry name" value="PENICILLIN-BINDING PROTEIN 1B"/>
    <property type="match status" value="1"/>
</dbReference>
<evidence type="ECO:0000256" key="9">
    <source>
        <dbReference type="ARBA" id="ARBA00022670"/>
    </source>
</evidence>
<evidence type="ECO:0000256" key="18">
    <source>
        <dbReference type="ARBA" id="ARBA00023316"/>
    </source>
</evidence>
<dbReference type="GO" id="GO:0030288">
    <property type="term" value="C:outer membrane-bounded periplasmic space"/>
    <property type="evidence" value="ECO:0007669"/>
    <property type="project" value="TreeGrafter"/>
</dbReference>
<feature type="active site" description="Acyl-ester intermediate; for transpeptidase activity" evidence="24">
    <location>
        <position position="469"/>
    </location>
</feature>
<evidence type="ECO:0000256" key="20">
    <source>
        <dbReference type="ARBA" id="ARBA00034000"/>
    </source>
</evidence>
<keyword evidence="29" id="KW-1185">Reference proteome</keyword>
<accession>A0A9E5MPS9</accession>
<dbReference type="InterPro" id="IPR011813">
    <property type="entry name" value="PBP_1b"/>
</dbReference>
<comment type="pathway">
    <text evidence="3 23">Cell wall biogenesis; peptidoglycan biosynthesis.</text>
</comment>
<evidence type="ECO:0000256" key="19">
    <source>
        <dbReference type="ARBA" id="ARBA00032454"/>
    </source>
</evidence>
<evidence type="ECO:0000256" key="1">
    <source>
        <dbReference type="ARBA" id="ARBA00002624"/>
    </source>
</evidence>
<keyword evidence="16" id="KW-0046">Antibiotic resistance</keyword>
<dbReference type="InterPro" id="IPR023346">
    <property type="entry name" value="Lysozyme-like_dom_sf"/>
</dbReference>
<organism evidence="28 29">
    <name type="scientific">Pseudomaricurvus hydrocarbonicus</name>
    <dbReference type="NCBI Taxonomy" id="1470433"/>
    <lineage>
        <taxon>Bacteria</taxon>
        <taxon>Pseudomonadati</taxon>
        <taxon>Pseudomonadota</taxon>
        <taxon>Gammaproteobacteria</taxon>
        <taxon>Cellvibrionales</taxon>
        <taxon>Cellvibrionaceae</taxon>
        <taxon>Pseudomaricurvus</taxon>
    </lineage>
</organism>
<comment type="catalytic activity">
    <reaction evidence="21">
        <text>[GlcNAc-(1-&gt;4)-Mur2Ac(oyl-L-Ala-gamma-D-Glu-L-Lys-D-Ala-D-Ala)](n)-di-trans,octa-cis-undecaprenyl diphosphate + beta-D-GlcNAc-(1-&gt;4)-Mur2Ac(oyl-L-Ala-gamma-D-Glu-L-Lys-D-Ala-D-Ala)-di-trans,octa-cis-undecaprenyl diphosphate = [GlcNAc-(1-&gt;4)-Mur2Ac(oyl-L-Ala-gamma-D-Glu-L-Lys-D-Ala-D-Ala)](n+1)-di-trans,octa-cis-undecaprenyl diphosphate + di-trans,octa-cis-undecaprenyl diphosphate + H(+)</text>
        <dbReference type="Rhea" id="RHEA:23708"/>
        <dbReference type="Rhea" id="RHEA-COMP:9602"/>
        <dbReference type="Rhea" id="RHEA-COMP:9603"/>
        <dbReference type="ChEBI" id="CHEBI:15378"/>
        <dbReference type="ChEBI" id="CHEBI:58405"/>
        <dbReference type="ChEBI" id="CHEBI:60033"/>
        <dbReference type="ChEBI" id="CHEBI:78435"/>
        <dbReference type="EC" id="2.4.99.28"/>
    </reaction>
</comment>
<dbReference type="GO" id="GO:0006508">
    <property type="term" value="P:proteolysis"/>
    <property type="evidence" value="ECO:0007669"/>
    <property type="project" value="UniProtKB-KW"/>
</dbReference>
<evidence type="ECO:0000256" key="8">
    <source>
        <dbReference type="ARBA" id="ARBA00022645"/>
    </source>
</evidence>
<evidence type="ECO:0000256" key="7">
    <source>
        <dbReference type="ARBA" id="ARBA00022475"/>
    </source>
</evidence>
<name>A0A9E5MPS9_9GAMM</name>
<keyword evidence="17" id="KW-0511">Multifunctional enzyme</keyword>
<comment type="subcellular location">
    <subcellularLocation>
        <location evidence="2">Cell membrane</location>
    </subcellularLocation>
</comment>
<dbReference type="Gene3D" id="3.40.710.10">
    <property type="entry name" value="DD-peptidase/beta-lactamase superfamily"/>
    <property type="match status" value="1"/>
</dbReference>
<evidence type="ECO:0000256" key="6">
    <source>
        <dbReference type="ARBA" id="ARBA00018637"/>
    </source>
</evidence>
<dbReference type="Pfam" id="PF14814">
    <property type="entry name" value="UB2H"/>
    <property type="match status" value="1"/>
</dbReference>
<evidence type="ECO:0000256" key="14">
    <source>
        <dbReference type="ARBA" id="ARBA00022984"/>
    </source>
</evidence>
<keyword evidence="15" id="KW-0472">Membrane</keyword>
<evidence type="ECO:0000256" key="2">
    <source>
        <dbReference type="ARBA" id="ARBA00004236"/>
    </source>
</evidence>
<keyword evidence="7" id="KW-1003">Cell membrane</keyword>
<evidence type="ECO:0000256" key="15">
    <source>
        <dbReference type="ARBA" id="ARBA00023136"/>
    </source>
</evidence>
<dbReference type="Gene3D" id="1.10.3810.10">
    <property type="entry name" value="Biosynthetic peptidoglycan transglycosylase-like"/>
    <property type="match status" value="1"/>
</dbReference>
<feature type="domain" description="Glycosyl transferase family 51" evidence="26">
    <location>
        <begin position="165"/>
        <end position="335"/>
    </location>
</feature>
<dbReference type="Pfam" id="PF00905">
    <property type="entry name" value="Transpeptidase"/>
    <property type="match status" value="1"/>
</dbReference>
<keyword evidence="14 23" id="KW-0573">Peptidoglycan synthesis</keyword>
<keyword evidence="12" id="KW-0378">Hydrolase</keyword>
<keyword evidence="11 23" id="KW-0808">Transferase</keyword>
<evidence type="ECO:0000256" key="24">
    <source>
        <dbReference type="PIRSR" id="PIRSR002799-1"/>
    </source>
</evidence>
<keyword evidence="10 23" id="KW-0328">Glycosyltransferase</keyword>
<protein>
    <recommendedName>
        <fullName evidence="6 22">Penicillin-binding protein 1B</fullName>
        <shortName evidence="23">PBP-1b</shortName>
        <shortName evidence="23">PBP1b</shortName>
    </recommendedName>
    <alternativeName>
        <fullName evidence="19 23">Murein polymerase</fullName>
    </alternativeName>
</protein>
<dbReference type="InterPro" id="IPR001460">
    <property type="entry name" value="PCN-bd_Tpept"/>
</dbReference>
<comment type="function">
    <text evidence="1 23">Cell wall formation. Synthesis of cross-linked peptidoglycan from the lipid intermediates. The enzyme has a penicillin-insensitive transglycosylase N-terminal domain (formation of linear glycan strands) and a penicillin-sensitive transpeptidase C-terminal domain (cross-linking of the peptide subunits).</text>
</comment>
<evidence type="ECO:0000313" key="28">
    <source>
        <dbReference type="EMBL" id="NHO68180.1"/>
    </source>
</evidence>
<dbReference type="InterPro" id="IPR001264">
    <property type="entry name" value="Glyco_trans_51"/>
</dbReference>
<dbReference type="InterPro" id="IPR036950">
    <property type="entry name" value="PBP_transglycosylase"/>
</dbReference>
<keyword evidence="8" id="KW-0121">Carboxypeptidase</keyword>
<evidence type="ECO:0000256" key="4">
    <source>
        <dbReference type="ARBA" id="ARBA00007090"/>
    </source>
</evidence>
<gene>
    <name evidence="28" type="primary">mrcB</name>
    <name evidence="28" type="ORF">G8770_21735</name>
</gene>
<comment type="caution">
    <text evidence="28">The sequence shown here is derived from an EMBL/GenBank/DDBJ whole genome shotgun (WGS) entry which is preliminary data.</text>
</comment>
<dbReference type="InterPro" id="IPR012338">
    <property type="entry name" value="Beta-lactam/transpept-like"/>
</dbReference>
<evidence type="ECO:0000256" key="11">
    <source>
        <dbReference type="ARBA" id="ARBA00022679"/>
    </source>
</evidence>
<comment type="similarity">
    <text evidence="5 23">In the N-terminal section; belongs to the glycosyltransferase 51 family.</text>
</comment>
<dbReference type="PANTHER" id="PTHR32282">
    <property type="entry name" value="BINDING PROTEIN TRANSPEPTIDASE, PUTATIVE-RELATED"/>
    <property type="match status" value="1"/>
</dbReference>
<dbReference type="GO" id="GO:0005886">
    <property type="term" value="C:plasma membrane"/>
    <property type="evidence" value="ECO:0007669"/>
    <property type="project" value="UniProtKB-SubCell"/>
</dbReference>
<evidence type="ECO:0000256" key="17">
    <source>
        <dbReference type="ARBA" id="ARBA00023268"/>
    </source>
</evidence>